<dbReference type="EMBL" id="DF968180">
    <property type="protein sequence ID" value="GAP39929.1"/>
    <property type="molecule type" value="Genomic_DNA"/>
</dbReference>
<keyword evidence="2 7" id="KW-0816">Tricarboxylic acid cycle</keyword>
<keyword evidence="7 8" id="KW-0067">ATP-binding</keyword>
<evidence type="ECO:0000313" key="11">
    <source>
        <dbReference type="Proteomes" id="UP000053370"/>
    </source>
</evidence>
<comment type="catalytic activity">
    <reaction evidence="7">
        <text>GTP + succinate + CoA = succinyl-CoA + GDP + phosphate</text>
        <dbReference type="Rhea" id="RHEA:22120"/>
        <dbReference type="ChEBI" id="CHEBI:30031"/>
        <dbReference type="ChEBI" id="CHEBI:37565"/>
        <dbReference type="ChEBI" id="CHEBI:43474"/>
        <dbReference type="ChEBI" id="CHEBI:57287"/>
        <dbReference type="ChEBI" id="CHEBI:57292"/>
        <dbReference type="ChEBI" id="CHEBI:58189"/>
    </reaction>
</comment>
<feature type="binding site" evidence="7">
    <location>
        <position position="99"/>
    </location>
    <ligand>
        <name>ATP</name>
        <dbReference type="ChEBI" id="CHEBI:30616"/>
    </ligand>
</feature>
<dbReference type="PROSITE" id="PS50975">
    <property type="entry name" value="ATP_GRASP"/>
    <property type="match status" value="1"/>
</dbReference>
<dbReference type="GO" id="GO:0004775">
    <property type="term" value="F:succinate-CoA ligase (ADP-forming) activity"/>
    <property type="evidence" value="ECO:0007669"/>
    <property type="project" value="UniProtKB-UniRule"/>
</dbReference>
<feature type="binding site" evidence="7">
    <location>
        <begin position="52"/>
        <end position="54"/>
    </location>
    <ligand>
        <name>ATP</name>
        <dbReference type="ChEBI" id="CHEBI:30616"/>
    </ligand>
</feature>
<dbReference type="GO" id="GO:0005829">
    <property type="term" value="C:cytosol"/>
    <property type="evidence" value="ECO:0007669"/>
    <property type="project" value="TreeGrafter"/>
</dbReference>
<feature type="binding site" evidence="7">
    <location>
        <position position="45"/>
    </location>
    <ligand>
        <name>ATP</name>
        <dbReference type="ChEBI" id="CHEBI:30616"/>
    </ligand>
</feature>
<evidence type="ECO:0000313" key="10">
    <source>
        <dbReference type="EMBL" id="GAP39929.1"/>
    </source>
</evidence>
<dbReference type="Proteomes" id="UP000053370">
    <property type="component" value="Unassembled WGS sequence"/>
</dbReference>
<accession>A0A0K8PBN4</accession>
<evidence type="ECO:0000256" key="1">
    <source>
        <dbReference type="ARBA" id="ARBA00009182"/>
    </source>
</evidence>
<evidence type="ECO:0000256" key="3">
    <source>
        <dbReference type="ARBA" id="ARBA00022598"/>
    </source>
</evidence>
<dbReference type="RefSeq" id="WP_062278769.1">
    <property type="nucleotide sequence ID" value="NZ_DF968180.1"/>
</dbReference>
<dbReference type="OrthoDB" id="9802602at2"/>
<evidence type="ECO:0000256" key="6">
    <source>
        <dbReference type="ARBA" id="ARBA00022842"/>
    </source>
</evidence>
<dbReference type="NCBIfam" id="TIGR01016">
    <property type="entry name" value="sucCoAbeta"/>
    <property type="match status" value="1"/>
</dbReference>
<proteinExistence type="inferred from homology"/>
<keyword evidence="6 7" id="KW-0460">Magnesium</keyword>
<dbReference type="InterPro" id="IPR013815">
    <property type="entry name" value="ATP_grasp_subdomain_1"/>
</dbReference>
<dbReference type="InterPro" id="IPR017866">
    <property type="entry name" value="Succ-CoA_synthase_bsu_CS"/>
</dbReference>
<dbReference type="GO" id="GO:0006104">
    <property type="term" value="P:succinyl-CoA metabolic process"/>
    <property type="evidence" value="ECO:0007669"/>
    <property type="project" value="TreeGrafter"/>
</dbReference>
<dbReference type="Pfam" id="PF08442">
    <property type="entry name" value="ATP-grasp_2"/>
    <property type="match status" value="1"/>
</dbReference>
<dbReference type="InterPro" id="IPR011761">
    <property type="entry name" value="ATP-grasp"/>
</dbReference>
<dbReference type="PIRSF" id="PIRSF001554">
    <property type="entry name" value="SucCS_beta"/>
    <property type="match status" value="1"/>
</dbReference>
<dbReference type="SUPFAM" id="SSF52210">
    <property type="entry name" value="Succinyl-CoA synthetase domains"/>
    <property type="match status" value="1"/>
</dbReference>
<name>A0A0K8PBN4_9CHLR</name>
<keyword evidence="4 7" id="KW-0479">Metal-binding</keyword>
<dbReference type="Gene3D" id="3.30.1490.20">
    <property type="entry name" value="ATP-grasp fold, A domain"/>
    <property type="match status" value="1"/>
</dbReference>
<dbReference type="FunFam" id="3.40.50.261:FF:000001">
    <property type="entry name" value="Succinate--CoA ligase [ADP-forming] subunit beta"/>
    <property type="match status" value="1"/>
</dbReference>
<sequence length="378" mass="41881">MKLHEYQAKAFFKNYGIPIPEGHVTSIAREAKQIAEEIGCPVVVKAQVLAEGRGTSGGILLAKSPQEAEKAASEILSKKIHGLSVRNVLIDEALSIEKEYFLLITLDREKRMPLLMMYESGTIYIETAANALFDNLDRVYIDPLIGLQRYQVRQLANRLDFQPKYLRGLTEICLGMWKLFCDMDARMVAINPLVITKDQRLLVLDGKITLDENARFRQEYLVDFRDYDVEAYGEFEARKHGLEYIKMDGNIGCLVNGAGLTMATLDCIQDNGGHPANFMDLGAGVNIDKVIAALDILLNDPQVKVVLVNIFGGMTRCDDIAYGLQAAIEKYGTEIPIIVHMGGTHAESGIKILKDLDIIFAPSMIDAVKKAVTIVGGK</sequence>
<dbReference type="FunFam" id="3.30.470.20:FF:000002">
    <property type="entry name" value="Succinate--CoA ligase [ADP-forming] subunit beta"/>
    <property type="match status" value="1"/>
</dbReference>
<dbReference type="EC" id="6.2.1.5" evidence="7"/>
<evidence type="ECO:0000259" key="9">
    <source>
        <dbReference type="PROSITE" id="PS50975"/>
    </source>
</evidence>
<dbReference type="InterPro" id="IPR005811">
    <property type="entry name" value="SUCC_ACL_C"/>
</dbReference>
<keyword evidence="5 7" id="KW-0547">Nucleotide-binding</keyword>
<dbReference type="GO" id="GO:0042709">
    <property type="term" value="C:succinate-CoA ligase complex"/>
    <property type="evidence" value="ECO:0007669"/>
    <property type="project" value="TreeGrafter"/>
</dbReference>
<dbReference type="Gene3D" id="3.30.470.20">
    <property type="entry name" value="ATP-grasp fold, B domain"/>
    <property type="match status" value="1"/>
</dbReference>
<dbReference type="UniPathway" id="UPA00223">
    <property type="reaction ID" value="UER00999"/>
</dbReference>
<evidence type="ECO:0000256" key="4">
    <source>
        <dbReference type="ARBA" id="ARBA00022723"/>
    </source>
</evidence>
<dbReference type="InterPro" id="IPR013650">
    <property type="entry name" value="ATP-grasp_succ-CoA_synth-type"/>
</dbReference>
<evidence type="ECO:0000256" key="5">
    <source>
        <dbReference type="ARBA" id="ARBA00022741"/>
    </source>
</evidence>
<comment type="pathway">
    <text evidence="7">Carbohydrate metabolism; tricarboxylic acid cycle; succinate from succinyl-CoA (ligase route): step 1/1.</text>
</comment>
<comment type="subunit">
    <text evidence="7">Heterotetramer of two alpha and two beta subunits.</text>
</comment>
<dbReference type="Gene3D" id="3.40.50.261">
    <property type="entry name" value="Succinyl-CoA synthetase domains"/>
    <property type="match status" value="1"/>
</dbReference>
<dbReference type="PATRIC" id="fig|1678840.3.peg.1057"/>
<comment type="caution">
    <text evidence="7">Lacks conserved residue(s) required for the propagation of feature annotation.</text>
</comment>
<feature type="binding site" evidence="7">
    <location>
        <position position="256"/>
    </location>
    <ligand>
        <name>substrate</name>
        <note>ligand shared with subunit alpha</note>
    </ligand>
</feature>
<comment type="catalytic activity">
    <reaction evidence="7">
        <text>succinate + ATP + CoA = succinyl-CoA + ADP + phosphate</text>
        <dbReference type="Rhea" id="RHEA:17661"/>
        <dbReference type="ChEBI" id="CHEBI:30031"/>
        <dbReference type="ChEBI" id="CHEBI:30616"/>
        <dbReference type="ChEBI" id="CHEBI:43474"/>
        <dbReference type="ChEBI" id="CHEBI:57287"/>
        <dbReference type="ChEBI" id="CHEBI:57292"/>
        <dbReference type="ChEBI" id="CHEBI:456216"/>
        <dbReference type="EC" id="6.2.1.5"/>
    </reaction>
</comment>
<evidence type="ECO:0000256" key="2">
    <source>
        <dbReference type="ARBA" id="ARBA00022532"/>
    </source>
</evidence>
<dbReference type="Pfam" id="PF00549">
    <property type="entry name" value="Ligase_CoA"/>
    <property type="match status" value="1"/>
</dbReference>
<protein>
    <recommendedName>
        <fullName evidence="7">Succinate--CoA ligase [ADP-forming] subunit beta</fullName>
        <ecNumber evidence="7">6.2.1.5</ecNumber>
    </recommendedName>
    <alternativeName>
        <fullName evidence="7">Succinyl-CoA synthetase subunit beta</fullName>
        <shortName evidence="7">SCS-beta</shortName>
    </alternativeName>
</protein>
<dbReference type="GO" id="GO:0000287">
    <property type="term" value="F:magnesium ion binding"/>
    <property type="evidence" value="ECO:0007669"/>
    <property type="project" value="UniProtKB-UniRule"/>
</dbReference>
<dbReference type="GO" id="GO:0006099">
    <property type="term" value="P:tricarboxylic acid cycle"/>
    <property type="evidence" value="ECO:0007669"/>
    <property type="project" value="UniProtKB-UniRule"/>
</dbReference>
<feature type="binding site" evidence="7">
    <location>
        <position position="94"/>
    </location>
    <ligand>
        <name>ATP</name>
        <dbReference type="ChEBI" id="CHEBI:30616"/>
    </ligand>
</feature>
<comment type="similarity">
    <text evidence="1 7">Belongs to the succinate/malate CoA ligase beta subunit family.</text>
</comment>
<evidence type="ECO:0000256" key="7">
    <source>
        <dbReference type="HAMAP-Rule" id="MF_00558"/>
    </source>
</evidence>
<dbReference type="GO" id="GO:0005524">
    <property type="term" value="F:ATP binding"/>
    <property type="evidence" value="ECO:0007669"/>
    <property type="project" value="UniProtKB-UniRule"/>
</dbReference>
<evidence type="ECO:0000256" key="8">
    <source>
        <dbReference type="PROSITE-ProRule" id="PRU00409"/>
    </source>
</evidence>
<reference evidence="10" key="1">
    <citation type="journal article" date="2015" name="Genome Announc.">
        <title>Draft Genome Sequence of Anaerolineae Strain TC1, a Novel Isolate from a Methanogenic Wastewater Treatment System.</title>
        <authorList>
            <person name="Matsuura N."/>
            <person name="Tourlousse D.M."/>
            <person name="Sun L."/>
            <person name="Toyonaga M."/>
            <person name="Kuroda K."/>
            <person name="Ohashi A."/>
            <person name="Cruz R."/>
            <person name="Yamaguchi T."/>
            <person name="Sekiguchi Y."/>
        </authorList>
    </citation>
    <scope>NUCLEOTIDE SEQUENCE [LARGE SCALE GENOMIC DNA]</scope>
    <source>
        <strain evidence="10">TC1</strain>
    </source>
</reference>
<dbReference type="STRING" id="1678840.ATC1_12467"/>
<dbReference type="HAMAP" id="MF_00558">
    <property type="entry name" value="Succ_CoA_beta"/>
    <property type="match status" value="1"/>
</dbReference>
<dbReference type="AlphaFoldDB" id="A0A0K8PBN4"/>
<dbReference type="SUPFAM" id="SSF56059">
    <property type="entry name" value="Glutathione synthetase ATP-binding domain-like"/>
    <property type="match status" value="1"/>
</dbReference>
<comment type="cofactor">
    <cofactor evidence="7">
        <name>Mg(2+)</name>
        <dbReference type="ChEBI" id="CHEBI:18420"/>
    </cofactor>
    <text evidence="7">Binds 1 Mg(2+) ion per subunit.</text>
</comment>
<feature type="binding site" evidence="7">
    <location>
        <position position="191"/>
    </location>
    <ligand>
        <name>Mg(2+)</name>
        <dbReference type="ChEBI" id="CHEBI:18420"/>
    </ligand>
</feature>
<dbReference type="SMART" id="SM01209">
    <property type="entry name" value="GARS_A"/>
    <property type="match status" value="1"/>
</dbReference>
<comment type="function">
    <text evidence="7">Succinyl-CoA synthetase functions in the citric acid cycle (TCA), coupling the hydrolysis of succinyl-CoA to the synthesis of either ATP or GTP and thus represents the only step of substrate-level phosphorylation in the TCA. The beta subunit provides nucleotide specificity of the enzyme and binds the substrate succinate, while the binding sites for coenzyme A and phosphate are found in the alpha subunit.</text>
</comment>
<gene>
    <name evidence="7" type="primary">sucC</name>
    <name evidence="10" type="ORF">ATC1_12467</name>
</gene>
<feature type="binding site" evidence="7">
    <location>
        <position position="205"/>
    </location>
    <ligand>
        <name>Mg(2+)</name>
        <dbReference type="ChEBI" id="CHEBI:18420"/>
    </ligand>
</feature>
<dbReference type="GO" id="GO:0004776">
    <property type="term" value="F:succinate-CoA ligase (GDP-forming) activity"/>
    <property type="evidence" value="ECO:0007669"/>
    <property type="project" value="RHEA"/>
</dbReference>
<dbReference type="PANTHER" id="PTHR11815">
    <property type="entry name" value="SUCCINYL-COA SYNTHETASE BETA CHAIN"/>
    <property type="match status" value="1"/>
</dbReference>
<dbReference type="PANTHER" id="PTHR11815:SF10">
    <property type="entry name" value="SUCCINATE--COA LIGASE [GDP-FORMING] SUBUNIT BETA, MITOCHONDRIAL"/>
    <property type="match status" value="1"/>
</dbReference>
<keyword evidence="11" id="KW-1185">Reference proteome</keyword>
<dbReference type="InterPro" id="IPR016102">
    <property type="entry name" value="Succinyl-CoA_synth-like"/>
</dbReference>
<dbReference type="InterPro" id="IPR005809">
    <property type="entry name" value="Succ_CoA_ligase-like_bsu"/>
</dbReference>
<keyword evidence="3 7" id="KW-0436">Ligase</keyword>
<feature type="domain" description="ATP-grasp" evidence="9">
    <location>
        <begin position="9"/>
        <end position="221"/>
    </location>
</feature>
<organism evidence="10">
    <name type="scientific">Flexilinea flocculi</name>
    <dbReference type="NCBI Taxonomy" id="1678840"/>
    <lineage>
        <taxon>Bacteria</taxon>
        <taxon>Bacillati</taxon>
        <taxon>Chloroflexota</taxon>
        <taxon>Anaerolineae</taxon>
        <taxon>Anaerolineales</taxon>
        <taxon>Anaerolineaceae</taxon>
        <taxon>Flexilinea</taxon>
    </lineage>
</organism>
<dbReference type="PROSITE" id="PS01217">
    <property type="entry name" value="SUCCINYL_COA_LIG_3"/>
    <property type="match status" value="1"/>
</dbReference>
<dbReference type="NCBIfam" id="NF001913">
    <property type="entry name" value="PRK00696.1"/>
    <property type="match status" value="1"/>
</dbReference>